<reference evidence="1 2" key="1">
    <citation type="submission" date="2015-12" db="EMBL/GenBank/DDBJ databases">
        <title>Draft genome sequence of Streptomyces silvensis ATCC 53525, a producer of novel hormone antagonists.</title>
        <authorList>
            <person name="Johnston C.W."/>
            <person name="Li Y."/>
            <person name="Magarvey N.A."/>
        </authorList>
    </citation>
    <scope>NUCLEOTIDE SEQUENCE [LARGE SCALE GENOMIC DNA]</scope>
    <source>
        <strain evidence="1 2">ATCC 53525</strain>
    </source>
</reference>
<dbReference type="AlphaFoldDB" id="A0A0W7X3B5"/>
<accession>A0A0W7X3B5</accession>
<evidence type="ECO:0000313" key="2">
    <source>
        <dbReference type="Proteomes" id="UP000054804"/>
    </source>
</evidence>
<proteinExistence type="predicted"/>
<sequence length="63" mass="6529">MSALAAPAAEATPLSPGQLALFRVQARPHLTIDYARPDGGPLTGADFAVLARLARTATTRKAD</sequence>
<dbReference type="EMBL" id="LOCL01000034">
    <property type="protein sequence ID" value="KUF17356.1"/>
    <property type="molecule type" value="Genomic_DNA"/>
</dbReference>
<gene>
    <name evidence="1" type="ORF">AT728_16255</name>
</gene>
<protein>
    <submittedName>
        <fullName evidence="1">Uncharacterized protein</fullName>
    </submittedName>
</protein>
<keyword evidence="2" id="KW-1185">Reference proteome</keyword>
<dbReference type="STRING" id="1765722.AT728_16255"/>
<dbReference type="Proteomes" id="UP000054804">
    <property type="component" value="Unassembled WGS sequence"/>
</dbReference>
<comment type="caution">
    <text evidence="1">The sequence shown here is derived from an EMBL/GenBank/DDBJ whole genome shotgun (WGS) entry which is preliminary data.</text>
</comment>
<name>A0A0W7X3B5_9ACTN</name>
<organism evidence="1 2">
    <name type="scientific">Streptomyces silvensis</name>
    <dbReference type="NCBI Taxonomy" id="1765722"/>
    <lineage>
        <taxon>Bacteria</taxon>
        <taxon>Bacillati</taxon>
        <taxon>Actinomycetota</taxon>
        <taxon>Actinomycetes</taxon>
        <taxon>Kitasatosporales</taxon>
        <taxon>Streptomycetaceae</taxon>
        <taxon>Streptomyces</taxon>
    </lineage>
</organism>
<evidence type="ECO:0000313" key="1">
    <source>
        <dbReference type="EMBL" id="KUF17356.1"/>
    </source>
</evidence>